<sequence length="242" mass="27120">MKTVLTTIILLAATQTLWAHALWLETKPAGQKNQPHAVNVYFAEPDDAYELTDSKAWNNVKNFDLYLITPKNEKIKLHVVKQKDRYTAAFTPGQDGRYFVVLENRKIGVIAHNPDKPYALFFYAASVVDVGHTSTPVLCNHLHNTAPMRIIPTHNHKDSASLWVQNLQDHKSNLTIFGPSGKIAEFKDISSGELSFKTAGAGQYKIEAITIDKTPGTLQGKAYKNTYHISTTMMEIPAEQKR</sequence>
<protein>
    <recommendedName>
        <fullName evidence="4">DUF4198 domain-containing protein</fullName>
    </recommendedName>
</protein>
<feature type="chain" id="PRO_5042165076" description="DUF4198 domain-containing protein" evidence="1">
    <location>
        <begin position="22"/>
        <end position="242"/>
    </location>
</feature>
<evidence type="ECO:0008006" key="4">
    <source>
        <dbReference type="Google" id="ProtNLM"/>
    </source>
</evidence>
<dbReference type="EMBL" id="JAOTPL010000028">
    <property type="protein sequence ID" value="MCU7695426.1"/>
    <property type="molecule type" value="Genomic_DNA"/>
</dbReference>
<dbReference type="Proteomes" id="UP001209317">
    <property type="component" value="Unassembled WGS sequence"/>
</dbReference>
<keyword evidence="3" id="KW-1185">Reference proteome</keyword>
<keyword evidence="1" id="KW-0732">Signal</keyword>
<evidence type="ECO:0000256" key="1">
    <source>
        <dbReference type="SAM" id="SignalP"/>
    </source>
</evidence>
<reference evidence="2" key="1">
    <citation type="submission" date="2022-10" db="EMBL/GenBank/DDBJ databases">
        <authorList>
            <person name="Kim H.S."/>
            <person name="Kim J.-S."/>
            <person name="Suh M.K."/>
            <person name="Eom M.K."/>
            <person name="Lee J.-S."/>
        </authorList>
    </citation>
    <scope>NUCLEOTIDE SEQUENCE</scope>
    <source>
        <strain evidence="2">LIP-5</strain>
    </source>
</reference>
<dbReference type="AlphaFoldDB" id="A0AAE3LNX9"/>
<feature type="signal peptide" evidence="1">
    <location>
        <begin position="1"/>
        <end position="21"/>
    </location>
</feature>
<comment type="caution">
    <text evidence="2">The sequence shown here is derived from an EMBL/GenBank/DDBJ whole genome shotgun (WGS) entry which is preliminary data.</text>
</comment>
<organism evidence="2 3">
    <name type="scientific">Haoranjiania flava</name>
    <dbReference type="NCBI Taxonomy" id="1856322"/>
    <lineage>
        <taxon>Bacteria</taxon>
        <taxon>Pseudomonadati</taxon>
        <taxon>Bacteroidota</taxon>
        <taxon>Chitinophagia</taxon>
        <taxon>Chitinophagales</taxon>
        <taxon>Chitinophagaceae</taxon>
        <taxon>Haoranjiania</taxon>
    </lineage>
</organism>
<evidence type="ECO:0000313" key="2">
    <source>
        <dbReference type="EMBL" id="MCU7695426.1"/>
    </source>
</evidence>
<dbReference type="RefSeq" id="WP_263038914.1">
    <property type="nucleotide sequence ID" value="NZ_JAOTPL010000028.1"/>
</dbReference>
<proteinExistence type="predicted"/>
<accession>A0AAE3LNX9</accession>
<evidence type="ECO:0000313" key="3">
    <source>
        <dbReference type="Proteomes" id="UP001209317"/>
    </source>
</evidence>
<name>A0AAE3LNX9_9BACT</name>
<gene>
    <name evidence="2" type="ORF">OD355_12945</name>
</gene>